<proteinExistence type="predicted"/>
<evidence type="ECO:0000313" key="1">
    <source>
        <dbReference type="EMBL" id="CDW45777.1"/>
    </source>
</evidence>
<name>A0A0K2V6J8_LEPSM</name>
<sequence>MINVSGTMKQIKRNKNGKVVLPKSSALKPCQKSISISSKSLMSLYKYINNEIGLPYKLTSRLNQDYLENFFSRIICIGRNHSHPNAVKAIDFRILVISGTEKIVV</sequence>
<reference evidence="1" key="1">
    <citation type="submission" date="2014-05" db="EMBL/GenBank/DDBJ databases">
        <authorList>
            <person name="Chronopoulou M."/>
        </authorList>
    </citation>
    <scope>NUCLEOTIDE SEQUENCE</scope>
    <source>
        <tissue evidence="1">Whole organism</tissue>
    </source>
</reference>
<protein>
    <submittedName>
        <fullName evidence="1">Uncharacterized protein</fullName>
    </submittedName>
</protein>
<dbReference type="OrthoDB" id="6613714at2759"/>
<organism evidence="1">
    <name type="scientific">Lepeophtheirus salmonis</name>
    <name type="common">Salmon louse</name>
    <name type="synonym">Caligus salmonis</name>
    <dbReference type="NCBI Taxonomy" id="72036"/>
    <lineage>
        <taxon>Eukaryota</taxon>
        <taxon>Metazoa</taxon>
        <taxon>Ecdysozoa</taxon>
        <taxon>Arthropoda</taxon>
        <taxon>Crustacea</taxon>
        <taxon>Multicrustacea</taxon>
        <taxon>Hexanauplia</taxon>
        <taxon>Copepoda</taxon>
        <taxon>Siphonostomatoida</taxon>
        <taxon>Caligidae</taxon>
        <taxon>Lepeophtheirus</taxon>
    </lineage>
</organism>
<dbReference type="EMBL" id="HACA01028416">
    <property type="protein sequence ID" value="CDW45777.1"/>
    <property type="molecule type" value="Transcribed_RNA"/>
</dbReference>
<dbReference type="AlphaFoldDB" id="A0A0K2V6J8"/>
<accession>A0A0K2V6J8</accession>
<dbReference type="EMBL" id="HACA01028415">
    <property type="protein sequence ID" value="CDW45776.1"/>
    <property type="molecule type" value="Transcribed_RNA"/>
</dbReference>